<name>A0A7C9LKP2_9DEIO</name>
<dbReference type="Proteomes" id="UP000483286">
    <property type="component" value="Unassembled WGS sequence"/>
</dbReference>
<evidence type="ECO:0000313" key="2">
    <source>
        <dbReference type="Proteomes" id="UP000483286"/>
    </source>
</evidence>
<sequence>MTSAPTKYRWLTVGEAYRYGPKLGKGDDTRRGTTCTVVTVPRPGVIGNVLVEWPDGHTAIVPSGVLRKVTA</sequence>
<keyword evidence="2" id="KW-1185">Reference proteome</keyword>
<accession>A0A7C9LKP2</accession>
<protein>
    <recommendedName>
        <fullName evidence="3">DUF4314 domain-containing protein</fullName>
    </recommendedName>
</protein>
<dbReference type="EMBL" id="WQLB01000009">
    <property type="protein sequence ID" value="MVN86838.1"/>
    <property type="molecule type" value="Genomic_DNA"/>
</dbReference>
<evidence type="ECO:0008006" key="3">
    <source>
        <dbReference type="Google" id="ProtNLM"/>
    </source>
</evidence>
<dbReference type="AlphaFoldDB" id="A0A7C9LKP2"/>
<gene>
    <name evidence="1" type="ORF">GO986_08685</name>
</gene>
<reference evidence="1 2" key="1">
    <citation type="submission" date="2019-12" db="EMBL/GenBank/DDBJ databases">
        <title>Deinococcus sp. HMF7620 Genome sequencing and assembly.</title>
        <authorList>
            <person name="Kang H."/>
            <person name="Kim H."/>
            <person name="Joh K."/>
        </authorList>
    </citation>
    <scope>NUCLEOTIDE SEQUENCE [LARGE SCALE GENOMIC DNA]</scope>
    <source>
        <strain evidence="1 2">HMF7620</strain>
    </source>
</reference>
<evidence type="ECO:0000313" key="1">
    <source>
        <dbReference type="EMBL" id="MVN86838.1"/>
    </source>
</evidence>
<organism evidence="1 2">
    <name type="scientific">Deinococcus arboris</name>
    <dbReference type="NCBI Taxonomy" id="2682977"/>
    <lineage>
        <taxon>Bacteria</taxon>
        <taxon>Thermotogati</taxon>
        <taxon>Deinococcota</taxon>
        <taxon>Deinococci</taxon>
        <taxon>Deinococcales</taxon>
        <taxon>Deinococcaceae</taxon>
        <taxon>Deinococcus</taxon>
    </lineage>
</organism>
<proteinExistence type="predicted"/>
<dbReference type="RefSeq" id="WP_157458889.1">
    <property type="nucleotide sequence ID" value="NZ_WQLB01000009.1"/>
</dbReference>
<comment type="caution">
    <text evidence="1">The sequence shown here is derived from an EMBL/GenBank/DDBJ whole genome shotgun (WGS) entry which is preliminary data.</text>
</comment>